<name>A0A4Y7T6L8_COPMI</name>
<feature type="compositionally biased region" description="Polar residues" evidence="1">
    <location>
        <begin position="27"/>
        <end position="41"/>
    </location>
</feature>
<sequence>MYRHASERSQIPNINTALANTSYVPTPTATPNSSVNLSRFPSTSSTLTSTSTTTTATATSWNSGISSSDSSNPGAARVVTLLNALGPSLGPASPRAQAQFQKPIPSPSSPPARIHQTQEIEVSPAMAGSIASPKKTHFLDRFSGSPSIGSGTSSTASSTMQSKTAVRMVGRGGSGSKPRSVKSVPSIPDVTRVKSGTSSAASSKNGKVRYVGRGGQGSKHKVAKEEGDEENDEPGVGLKLPWKKVKKSKSKMTLNSGKESFTNSEEYDYYLRPTSNASRDTLTSSNPPSGTRGPAEISVTSLGSIGLDPYGISPAARRNLLNSKSADASLNKVAKQMGELPPHLIYQQLLNDRHGLPNSEALPPRLDTQIPGHRHGPSATTPSISVSEEPTPTSTQHRVMNILSSLGSPSAYSLTPSFETSASCELHRFGLADDMSETWGEVRDNGDKHHCYSDNAGLEDDYEAPSPITFSPPTPIDRKKGVARCTVCHIETGMELEQDAISESSVSIWDGEAGIGSMASGNGDETTDAMVSLAADKSNSTTSSSPSCHVHAVTGSAVRPVRSNQAALDSPETGAGTHSHLQLGSSPPRSAQSRNGSGRAGEEEDDLRTPVVEQGNGAAYFGSLIDERMNVASASSSVYSLSSAEALSGHAATTSSCLTTPPESASFAPSKDNLSIDFESKYLPPLPSPAPSTTSFASSISSASSLPYASTLASSRPETPFGNLTRLRVPSPSMRSGAAGSMTSIASNSTTNSTGSKPVVGAKRHLAFEEDVVVLVGAQSRGRRRSVNWGAGSIGLGAPASAAREEIVTAPVSVGVEVPGRAWEEEREEAE</sequence>
<comment type="caution">
    <text evidence="2">The sequence shown here is derived from an EMBL/GenBank/DDBJ whole genome shotgun (WGS) entry which is preliminary data.</text>
</comment>
<evidence type="ECO:0000256" key="1">
    <source>
        <dbReference type="SAM" id="MobiDB-lite"/>
    </source>
</evidence>
<dbReference type="EMBL" id="QPFP01000028">
    <property type="protein sequence ID" value="TEB29209.1"/>
    <property type="molecule type" value="Genomic_DNA"/>
</dbReference>
<evidence type="ECO:0000313" key="2">
    <source>
        <dbReference type="EMBL" id="TEB29209.1"/>
    </source>
</evidence>
<feature type="region of interest" description="Disordered" evidence="1">
    <location>
        <begin position="715"/>
        <end position="758"/>
    </location>
</feature>
<feature type="region of interest" description="Disordered" evidence="1">
    <location>
        <begin position="27"/>
        <end position="73"/>
    </location>
</feature>
<reference evidence="2 3" key="1">
    <citation type="journal article" date="2019" name="Nat. Ecol. Evol.">
        <title>Megaphylogeny resolves global patterns of mushroom evolution.</title>
        <authorList>
            <person name="Varga T."/>
            <person name="Krizsan K."/>
            <person name="Foldi C."/>
            <person name="Dima B."/>
            <person name="Sanchez-Garcia M."/>
            <person name="Sanchez-Ramirez S."/>
            <person name="Szollosi G.J."/>
            <person name="Szarkandi J.G."/>
            <person name="Papp V."/>
            <person name="Albert L."/>
            <person name="Andreopoulos W."/>
            <person name="Angelini C."/>
            <person name="Antonin V."/>
            <person name="Barry K.W."/>
            <person name="Bougher N.L."/>
            <person name="Buchanan P."/>
            <person name="Buyck B."/>
            <person name="Bense V."/>
            <person name="Catcheside P."/>
            <person name="Chovatia M."/>
            <person name="Cooper J."/>
            <person name="Damon W."/>
            <person name="Desjardin D."/>
            <person name="Finy P."/>
            <person name="Geml J."/>
            <person name="Haridas S."/>
            <person name="Hughes K."/>
            <person name="Justo A."/>
            <person name="Karasinski D."/>
            <person name="Kautmanova I."/>
            <person name="Kiss B."/>
            <person name="Kocsube S."/>
            <person name="Kotiranta H."/>
            <person name="LaButti K.M."/>
            <person name="Lechner B.E."/>
            <person name="Liimatainen K."/>
            <person name="Lipzen A."/>
            <person name="Lukacs Z."/>
            <person name="Mihaltcheva S."/>
            <person name="Morgado L.N."/>
            <person name="Niskanen T."/>
            <person name="Noordeloos M.E."/>
            <person name="Ohm R.A."/>
            <person name="Ortiz-Santana B."/>
            <person name="Ovrebo C."/>
            <person name="Racz N."/>
            <person name="Riley R."/>
            <person name="Savchenko A."/>
            <person name="Shiryaev A."/>
            <person name="Soop K."/>
            <person name="Spirin V."/>
            <person name="Szebenyi C."/>
            <person name="Tomsovsky M."/>
            <person name="Tulloss R.E."/>
            <person name="Uehling J."/>
            <person name="Grigoriev I.V."/>
            <person name="Vagvolgyi C."/>
            <person name="Papp T."/>
            <person name="Martin F.M."/>
            <person name="Miettinen O."/>
            <person name="Hibbett D.S."/>
            <person name="Nagy L.G."/>
        </authorList>
    </citation>
    <scope>NUCLEOTIDE SEQUENCE [LARGE SCALE GENOMIC DNA]</scope>
    <source>
        <strain evidence="2 3">FP101781</strain>
    </source>
</reference>
<protein>
    <submittedName>
        <fullName evidence="2">Uncharacterized protein</fullName>
    </submittedName>
</protein>
<feature type="compositionally biased region" description="Polar residues" evidence="1">
    <location>
        <begin position="194"/>
        <end position="205"/>
    </location>
</feature>
<feature type="compositionally biased region" description="Low complexity" evidence="1">
    <location>
        <begin position="741"/>
        <end position="756"/>
    </location>
</feature>
<evidence type="ECO:0000313" key="3">
    <source>
        <dbReference type="Proteomes" id="UP000298030"/>
    </source>
</evidence>
<feature type="region of interest" description="Disordered" evidence="1">
    <location>
        <begin position="143"/>
        <end position="162"/>
    </location>
</feature>
<feature type="compositionally biased region" description="Low complexity" evidence="1">
    <location>
        <begin position="538"/>
        <end position="547"/>
    </location>
</feature>
<feature type="region of interest" description="Disordered" evidence="1">
    <location>
        <begin position="272"/>
        <end position="297"/>
    </location>
</feature>
<feature type="region of interest" description="Disordered" evidence="1">
    <location>
        <begin position="369"/>
        <end position="392"/>
    </location>
</feature>
<feature type="compositionally biased region" description="Low complexity" evidence="1">
    <location>
        <begin position="42"/>
        <end position="71"/>
    </location>
</feature>
<feature type="region of interest" description="Disordered" evidence="1">
    <location>
        <begin position="169"/>
        <end position="237"/>
    </location>
</feature>
<organism evidence="2 3">
    <name type="scientific">Coprinellus micaceus</name>
    <name type="common">Glistening ink-cap mushroom</name>
    <name type="synonym">Coprinus micaceus</name>
    <dbReference type="NCBI Taxonomy" id="71717"/>
    <lineage>
        <taxon>Eukaryota</taxon>
        <taxon>Fungi</taxon>
        <taxon>Dikarya</taxon>
        <taxon>Basidiomycota</taxon>
        <taxon>Agaricomycotina</taxon>
        <taxon>Agaricomycetes</taxon>
        <taxon>Agaricomycetidae</taxon>
        <taxon>Agaricales</taxon>
        <taxon>Agaricineae</taxon>
        <taxon>Psathyrellaceae</taxon>
        <taxon>Coprinellus</taxon>
    </lineage>
</organism>
<proteinExistence type="predicted"/>
<feature type="compositionally biased region" description="Polar residues" evidence="1">
    <location>
        <begin position="273"/>
        <end position="289"/>
    </location>
</feature>
<feature type="compositionally biased region" description="Polar residues" evidence="1">
    <location>
        <begin position="378"/>
        <end position="392"/>
    </location>
</feature>
<dbReference type="AlphaFoldDB" id="A0A4Y7T6L8"/>
<feature type="region of interest" description="Disordered" evidence="1">
    <location>
        <begin position="535"/>
        <end position="614"/>
    </location>
</feature>
<accession>A0A4Y7T6L8</accession>
<dbReference type="Proteomes" id="UP000298030">
    <property type="component" value="Unassembled WGS sequence"/>
</dbReference>
<keyword evidence="3" id="KW-1185">Reference proteome</keyword>
<dbReference type="OrthoDB" id="3071640at2759"/>
<feature type="compositionally biased region" description="Polar residues" evidence="1">
    <location>
        <begin position="579"/>
        <end position="596"/>
    </location>
</feature>
<feature type="region of interest" description="Disordered" evidence="1">
    <location>
        <begin position="90"/>
        <end position="112"/>
    </location>
</feature>
<gene>
    <name evidence="2" type="ORF">FA13DRAFT_1711209</name>
</gene>